<dbReference type="EMBL" id="FOVI01000002">
    <property type="protein sequence ID" value="SFN19637.1"/>
    <property type="molecule type" value="Genomic_DNA"/>
</dbReference>
<protein>
    <recommendedName>
        <fullName evidence="3">SsrA-binding protein</fullName>
    </recommendedName>
</protein>
<name>A0A1I4X1C4_9FLAO</name>
<dbReference type="AlphaFoldDB" id="A0A1I4X1C4"/>
<organism evidence="1 2">
    <name type="scientific">Paenimyroides ummariense</name>
    <dbReference type="NCBI Taxonomy" id="913024"/>
    <lineage>
        <taxon>Bacteria</taxon>
        <taxon>Pseudomonadati</taxon>
        <taxon>Bacteroidota</taxon>
        <taxon>Flavobacteriia</taxon>
        <taxon>Flavobacteriales</taxon>
        <taxon>Flavobacteriaceae</taxon>
        <taxon>Paenimyroides</taxon>
    </lineage>
</organism>
<accession>A0A1I4X1C4</accession>
<proteinExistence type="predicted"/>
<dbReference type="Proteomes" id="UP000199036">
    <property type="component" value="Unassembled WGS sequence"/>
</dbReference>
<evidence type="ECO:0000313" key="2">
    <source>
        <dbReference type="Proteomes" id="UP000199036"/>
    </source>
</evidence>
<evidence type="ECO:0000313" key="1">
    <source>
        <dbReference type="EMBL" id="SFN19637.1"/>
    </source>
</evidence>
<evidence type="ECO:0008006" key="3">
    <source>
        <dbReference type="Google" id="ProtNLM"/>
    </source>
</evidence>
<reference evidence="2" key="1">
    <citation type="submission" date="2016-10" db="EMBL/GenBank/DDBJ databases">
        <authorList>
            <person name="Varghese N."/>
            <person name="Submissions S."/>
        </authorList>
    </citation>
    <scope>NUCLEOTIDE SEQUENCE [LARGE SCALE GENOMIC DNA]</scope>
    <source>
        <strain evidence="2">DS-12</strain>
    </source>
</reference>
<sequence length="48" mass="5617">MKKSFFKMLNSINKKILPSYIGKDPAKLSKIQQAVLAFRYWVLVQSKE</sequence>
<keyword evidence="2" id="KW-1185">Reference proteome</keyword>
<dbReference type="RefSeq" id="WP_177205691.1">
    <property type="nucleotide sequence ID" value="NZ_FOVI01000002.1"/>
</dbReference>
<gene>
    <name evidence="1" type="ORF">SAMN05421741_10260</name>
</gene>